<feature type="signal peptide" evidence="4">
    <location>
        <begin position="1"/>
        <end position="32"/>
    </location>
</feature>
<reference evidence="7" key="1">
    <citation type="submission" date="2015-01" db="EMBL/GenBank/DDBJ databases">
        <title>Draft genome sequence of Rhodococcus pyridinivorans strain KG-16, a hydrocarbon-degrading bacterium.</title>
        <authorList>
            <person name="Aggarwal R.K."/>
            <person name="Dawar C."/>
        </authorList>
    </citation>
    <scope>NUCLEOTIDE SEQUENCE [LARGE SCALE GENOMIC DNA]</scope>
    <source>
        <strain evidence="7">KG-16</strain>
    </source>
</reference>
<dbReference type="PIRSF" id="PIRSF002741">
    <property type="entry name" value="MppA"/>
    <property type="match status" value="1"/>
</dbReference>
<dbReference type="PANTHER" id="PTHR30290">
    <property type="entry name" value="PERIPLASMIC BINDING COMPONENT OF ABC TRANSPORTER"/>
    <property type="match status" value="1"/>
</dbReference>
<dbReference type="SUPFAM" id="SSF53850">
    <property type="entry name" value="Periplasmic binding protein-like II"/>
    <property type="match status" value="1"/>
</dbReference>
<dbReference type="Pfam" id="PF00496">
    <property type="entry name" value="SBP_bac_5"/>
    <property type="match status" value="1"/>
</dbReference>
<name>A0A0V9UR11_9NOCA</name>
<evidence type="ECO:0000256" key="1">
    <source>
        <dbReference type="ARBA" id="ARBA00005695"/>
    </source>
</evidence>
<dbReference type="RefSeq" id="WP_060650555.1">
    <property type="nucleotide sequence ID" value="NZ_AZXY01000001.1"/>
</dbReference>
<dbReference type="GO" id="GO:0042597">
    <property type="term" value="C:periplasmic space"/>
    <property type="evidence" value="ECO:0007669"/>
    <property type="project" value="UniProtKB-ARBA"/>
</dbReference>
<dbReference type="GO" id="GO:0015833">
    <property type="term" value="P:peptide transport"/>
    <property type="evidence" value="ECO:0007669"/>
    <property type="project" value="TreeGrafter"/>
</dbReference>
<evidence type="ECO:0000256" key="3">
    <source>
        <dbReference type="ARBA" id="ARBA00022729"/>
    </source>
</evidence>
<gene>
    <name evidence="6" type="ORF">Z045_03140</name>
</gene>
<evidence type="ECO:0000259" key="5">
    <source>
        <dbReference type="Pfam" id="PF00496"/>
    </source>
</evidence>
<dbReference type="PATRIC" id="fig|1441730.3.peg.662"/>
<protein>
    <submittedName>
        <fullName evidence="6">ABC transporter substrate-binding protein</fullName>
    </submittedName>
</protein>
<dbReference type="InterPro" id="IPR030678">
    <property type="entry name" value="Peptide/Ni-bd"/>
</dbReference>
<dbReference type="Gene3D" id="3.10.105.10">
    <property type="entry name" value="Dipeptide-binding Protein, Domain 3"/>
    <property type="match status" value="1"/>
</dbReference>
<reference evidence="6 7" key="2">
    <citation type="journal article" date="2016" name="Genome Announc.">
        <title>Draft Genome Sequence of a Versatile Hydrocarbon-Degrading Bacterium, Rhodococcus pyridinivorans Strain KG-16, Collected from Oil Fields in India.</title>
        <authorList>
            <person name="Aggarwal R.K."/>
            <person name="Dawar C."/>
            <person name="Phanindranath R."/>
            <person name="Mutnuri L."/>
            <person name="Dayal A.M."/>
        </authorList>
    </citation>
    <scope>NUCLEOTIDE SEQUENCE [LARGE SCALE GENOMIC DNA]</scope>
    <source>
        <strain evidence="6 7">KG-16</strain>
    </source>
</reference>
<dbReference type="InterPro" id="IPR039424">
    <property type="entry name" value="SBP_5"/>
</dbReference>
<feature type="domain" description="Solute-binding protein family 5" evidence="5">
    <location>
        <begin position="89"/>
        <end position="444"/>
    </location>
</feature>
<comment type="similarity">
    <text evidence="1">Belongs to the bacterial solute-binding protein 5 family.</text>
</comment>
<dbReference type="GO" id="GO:1904680">
    <property type="term" value="F:peptide transmembrane transporter activity"/>
    <property type="evidence" value="ECO:0007669"/>
    <property type="project" value="TreeGrafter"/>
</dbReference>
<dbReference type="Proteomes" id="UP000053060">
    <property type="component" value="Unassembled WGS sequence"/>
</dbReference>
<evidence type="ECO:0000313" key="7">
    <source>
        <dbReference type="Proteomes" id="UP000053060"/>
    </source>
</evidence>
<feature type="chain" id="PRO_5006898619" evidence="4">
    <location>
        <begin position="33"/>
        <end position="542"/>
    </location>
</feature>
<dbReference type="GO" id="GO:0043190">
    <property type="term" value="C:ATP-binding cassette (ABC) transporter complex"/>
    <property type="evidence" value="ECO:0007669"/>
    <property type="project" value="InterPro"/>
</dbReference>
<keyword evidence="3 4" id="KW-0732">Signal</keyword>
<keyword evidence="2" id="KW-0813">Transport</keyword>
<dbReference type="PANTHER" id="PTHR30290:SF9">
    <property type="entry name" value="OLIGOPEPTIDE-BINDING PROTEIN APPA"/>
    <property type="match status" value="1"/>
</dbReference>
<dbReference type="AlphaFoldDB" id="A0A0V9UR11"/>
<organism evidence="6 7">
    <name type="scientific">Rhodococcus pyridinivorans KG-16</name>
    <dbReference type="NCBI Taxonomy" id="1441730"/>
    <lineage>
        <taxon>Bacteria</taxon>
        <taxon>Bacillati</taxon>
        <taxon>Actinomycetota</taxon>
        <taxon>Actinomycetes</taxon>
        <taxon>Mycobacteriales</taxon>
        <taxon>Nocardiaceae</taxon>
        <taxon>Rhodococcus</taxon>
    </lineage>
</organism>
<sequence>MSISSSSASRFVVTAAATAVLGAALTACGAGAAANSEPTGDPQPGGTLRYGLSVPPTCADPAQAASNQTIYVARQVVDSLTDQDPATGEIVPWLAESWESNADGTQFTFRLKEGVTFSDGTPLTADSVKKNFDAIVNTLGGVKAPQAVGYLAGYAGTTVVDDRTAQVNFSVPNAPFLQATASHQLGLLSDADTAKSAEERCAGDLSGTGPFVYEDYQQDKSATLVKRTGYSWGSEAFGHDGEAYLDRIEFTIVPESGVRTGSLASGQLDAISDALPQDAAQIESAGGRILTTPNPGIPFGFQPNLSRGVLTDPAVRSAIVPAINRQELVDTVLGPDFRPATSTLASATPGYVELADVTYDPAKAEKILDEAGWVPGPDGIRVKDGQRLSFPVLFSSVFAGNQAILELVQQQLRAVGVDLQLDLVSTPENTARQNAGDYEASYYNSTRADGDILRTVFGLDGRNINQRGPVPELDEVLNRQLSTTDPAARAELIGQAQQLVLDNGLWIPTVELSQAIGAGPNVAGLKFEASARLQFFDTWLSE</sequence>
<accession>A0A0V9UR11</accession>
<evidence type="ECO:0000256" key="4">
    <source>
        <dbReference type="SAM" id="SignalP"/>
    </source>
</evidence>
<evidence type="ECO:0000256" key="2">
    <source>
        <dbReference type="ARBA" id="ARBA00022448"/>
    </source>
</evidence>
<dbReference type="InterPro" id="IPR000914">
    <property type="entry name" value="SBP_5_dom"/>
</dbReference>
<comment type="caution">
    <text evidence="6">The sequence shown here is derived from an EMBL/GenBank/DDBJ whole genome shotgun (WGS) entry which is preliminary data.</text>
</comment>
<dbReference type="Gene3D" id="3.40.190.10">
    <property type="entry name" value="Periplasmic binding protein-like II"/>
    <property type="match status" value="1"/>
</dbReference>
<dbReference type="EMBL" id="AZXY01000001">
    <property type="protein sequence ID" value="KSZ60444.1"/>
    <property type="molecule type" value="Genomic_DNA"/>
</dbReference>
<dbReference type="CDD" id="cd08492">
    <property type="entry name" value="PBP2_NikA_DppA_OppA_like_15"/>
    <property type="match status" value="1"/>
</dbReference>
<evidence type="ECO:0000313" key="6">
    <source>
        <dbReference type="EMBL" id="KSZ60444.1"/>
    </source>
</evidence>
<proteinExistence type="inferred from homology"/>